<feature type="transmembrane region" description="Helical" evidence="7">
    <location>
        <begin position="170"/>
        <end position="196"/>
    </location>
</feature>
<evidence type="ECO:0000313" key="8">
    <source>
        <dbReference type="EMBL" id="MBZ1350265.1"/>
    </source>
</evidence>
<evidence type="ECO:0000256" key="3">
    <source>
        <dbReference type="ARBA" id="ARBA00022692"/>
    </source>
</evidence>
<dbReference type="PANTHER" id="PTHR30477">
    <property type="entry name" value="ABC-TRANSPORTER METAL-BINDING PROTEIN"/>
    <property type="match status" value="1"/>
</dbReference>
<dbReference type="AlphaFoldDB" id="A0A953NBJ4"/>
<sequence length="265" mass="28228">MAELTLPGDVPLSLLWPALWASVLVIATHIPLGAQVLARGIIFIDLAIAQVAGLGAYLVLVIAGEQVPAYWIQIGAISLSLCAAWGLVALERLSGQLQEPIIGVVFILAATAILLLAHGDPHGGQHLSDLLAGQILWVSSELLSYASVGTVVILLGLYTLRARRWAFYSLFAIAITISVQLVGVYLVFATLIIPALACTTLHGRHRWLITYLVALSGYIAGIFFSAWLDLPTGPLIVWALAGAGILARLCLGKQLVRVARSMSVR</sequence>
<dbReference type="GO" id="GO:0055085">
    <property type="term" value="P:transmembrane transport"/>
    <property type="evidence" value="ECO:0007669"/>
    <property type="project" value="InterPro"/>
</dbReference>
<keyword evidence="9" id="KW-1185">Reference proteome</keyword>
<evidence type="ECO:0000256" key="1">
    <source>
        <dbReference type="ARBA" id="ARBA00004141"/>
    </source>
</evidence>
<dbReference type="PANTHER" id="PTHR30477:SF19">
    <property type="entry name" value="METAL ABC TRANSPORTER PERMEASE"/>
    <property type="match status" value="1"/>
</dbReference>
<evidence type="ECO:0000256" key="4">
    <source>
        <dbReference type="ARBA" id="ARBA00022989"/>
    </source>
</evidence>
<comment type="subcellular location">
    <subcellularLocation>
        <location evidence="6">Cell membrane</location>
        <topology evidence="6">Multi-pass membrane protein</topology>
    </subcellularLocation>
    <subcellularLocation>
        <location evidence="1">Membrane</location>
        <topology evidence="1">Multi-pass membrane protein</topology>
    </subcellularLocation>
</comment>
<name>A0A953NBJ4_9BURK</name>
<protein>
    <submittedName>
        <fullName evidence="8">Metal ABC transporter permease</fullName>
    </submittedName>
</protein>
<feature type="transmembrane region" description="Helical" evidence="7">
    <location>
        <begin position="41"/>
        <end position="63"/>
    </location>
</feature>
<feature type="transmembrane region" description="Helical" evidence="7">
    <location>
        <begin position="235"/>
        <end position="256"/>
    </location>
</feature>
<feature type="transmembrane region" description="Helical" evidence="7">
    <location>
        <begin position="14"/>
        <end position="34"/>
    </location>
</feature>
<dbReference type="GO" id="GO:0010043">
    <property type="term" value="P:response to zinc ion"/>
    <property type="evidence" value="ECO:0007669"/>
    <property type="project" value="TreeGrafter"/>
</dbReference>
<evidence type="ECO:0000256" key="2">
    <source>
        <dbReference type="ARBA" id="ARBA00008034"/>
    </source>
</evidence>
<dbReference type="EMBL" id="JAHXRI010000006">
    <property type="protein sequence ID" value="MBZ1350265.1"/>
    <property type="molecule type" value="Genomic_DNA"/>
</dbReference>
<proteinExistence type="inferred from homology"/>
<reference evidence="8" key="1">
    <citation type="submission" date="2021-07" db="EMBL/GenBank/DDBJ databases">
        <title>New genus and species of the family Alcaligenaceae.</title>
        <authorList>
            <person name="Hahn M.W."/>
        </authorList>
    </citation>
    <scope>NUCLEOTIDE SEQUENCE</scope>
    <source>
        <strain evidence="8">LF4-65</strain>
    </source>
</reference>
<dbReference type="GO" id="GO:0043190">
    <property type="term" value="C:ATP-binding cassette (ABC) transporter complex"/>
    <property type="evidence" value="ECO:0007669"/>
    <property type="project" value="InterPro"/>
</dbReference>
<keyword evidence="5 7" id="KW-0472">Membrane</keyword>
<evidence type="ECO:0000256" key="6">
    <source>
        <dbReference type="RuleBase" id="RU003943"/>
    </source>
</evidence>
<dbReference type="Proteomes" id="UP000739565">
    <property type="component" value="Unassembled WGS sequence"/>
</dbReference>
<feature type="transmembrane region" description="Helical" evidence="7">
    <location>
        <begin position="131"/>
        <end position="158"/>
    </location>
</feature>
<comment type="similarity">
    <text evidence="2 6">Belongs to the ABC-3 integral membrane protein family.</text>
</comment>
<keyword evidence="6" id="KW-0813">Transport</keyword>
<evidence type="ECO:0000256" key="7">
    <source>
        <dbReference type="SAM" id="Phobius"/>
    </source>
</evidence>
<evidence type="ECO:0000313" key="9">
    <source>
        <dbReference type="Proteomes" id="UP000739565"/>
    </source>
</evidence>
<organism evidence="8 9">
    <name type="scientific">Zwartia hollandica</name>
    <dbReference type="NCBI Taxonomy" id="324606"/>
    <lineage>
        <taxon>Bacteria</taxon>
        <taxon>Pseudomonadati</taxon>
        <taxon>Pseudomonadota</taxon>
        <taxon>Betaproteobacteria</taxon>
        <taxon>Burkholderiales</taxon>
        <taxon>Alcaligenaceae</taxon>
        <taxon>Zwartia</taxon>
    </lineage>
</organism>
<comment type="caution">
    <text evidence="8">The sequence shown here is derived from an EMBL/GenBank/DDBJ whole genome shotgun (WGS) entry which is preliminary data.</text>
</comment>
<feature type="transmembrane region" description="Helical" evidence="7">
    <location>
        <begin position="69"/>
        <end position="89"/>
    </location>
</feature>
<dbReference type="SUPFAM" id="SSF81345">
    <property type="entry name" value="ABC transporter involved in vitamin B12 uptake, BtuC"/>
    <property type="match status" value="1"/>
</dbReference>
<dbReference type="InterPro" id="IPR037294">
    <property type="entry name" value="ABC_BtuC-like"/>
</dbReference>
<gene>
    <name evidence="8" type="ORF">KZZ10_06360</name>
</gene>
<dbReference type="Pfam" id="PF00950">
    <property type="entry name" value="ABC-3"/>
    <property type="match status" value="2"/>
</dbReference>
<feature type="transmembrane region" description="Helical" evidence="7">
    <location>
        <begin position="208"/>
        <end position="228"/>
    </location>
</feature>
<accession>A0A953NBJ4</accession>
<evidence type="ECO:0000256" key="5">
    <source>
        <dbReference type="ARBA" id="ARBA00023136"/>
    </source>
</evidence>
<dbReference type="RefSeq" id="WP_259660647.1">
    <property type="nucleotide sequence ID" value="NZ_JAHXRI010000006.1"/>
</dbReference>
<feature type="transmembrane region" description="Helical" evidence="7">
    <location>
        <begin position="101"/>
        <end position="119"/>
    </location>
</feature>
<keyword evidence="4 7" id="KW-1133">Transmembrane helix</keyword>
<dbReference type="InterPro" id="IPR001626">
    <property type="entry name" value="ABC_TroCD"/>
</dbReference>
<keyword evidence="3 6" id="KW-0812">Transmembrane</keyword>